<evidence type="ECO:0000313" key="1">
    <source>
        <dbReference type="EMBL" id="HGQ35417.1"/>
    </source>
</evidence>
<reference evidence="2" key="1">
    <citation type="journal article" date="2020" name="mSystems">
        <title>Genome- and Community-Level Interaction Insights into Carbon Utilization and Element Cycling Functions of Hydrothermarchaeota in Hydrothermal Sediment.</title>
        <authorList>
            <person name="Zhou Z."/>
            <person name="Liu Y."/>
            <person name="Xu W."/>
            <person name="Pan J."/>
            <person name="Luo Z.H."/>
            <person name="Li M."/>
        </authorList>
    </citation>
    <scope>NUCLEOTIDE SEQUENCE [LARGE SCALE GENOMIC DNA]</scope>
    <source>
        <strain evidence="2">SpSt-637</strain>
        <strain evidence="1">SpSt-667</strain>
    </source>
</reference>
<protein>
    <submittedName>
        <fullName evidence="2">Uncharacterized protein</fullName>
    </submittedName>
</protein>
<comment type="caution">
    <text evidence="2">The sequence shown here is derived from an EMBL/GenBank/DDBJ whole genome shotgun (WGS) entry which is preliminary data.</text>
</comment>
<dbReference type="EMBL" id="DTBD01000019">
    <property type="protein sequence ID" value="HGQ64103.1"/>
    <property type="molecule type" value="Genomic_DNA"/>
</dbReference>
<name>A0A7C4NJ96_9CREN</name>
<proteinExistence type="predicted"/>
<dbReference type="EMBL" id="DTCK01000010">
    <property type="protein sequence ID" value="HGQ35417.1"/>
    <property type="molecule type" value="Genomic_DNA"/>
</dbReference>
<sequence>MSTPIRSRVLLSLAIMRELHNKVNHYRAMINRNIKQYTEYKEKIHKITPEKIADVDKEIEVLKVIDSRLNNVSMFLESIILRFETLVLAGNSVVAALAVKDIVKILRQYMKGVPPVLVVLVDKLDEVSKSLMQELKVNYDVKAIVSQSSSEVSKIIDEAKKVAGLT</sequence>
<dbReference type="AlphaFoldDB" id="A0A7C4NJ96"/>
<gene>
    <name evidence="2" type="ORF">ENU08_02525</name>
    <name evidence="1" type="ORF">ENU41_01895</name>
</gene>
<organism evidence="2">
    <name type="scientific">Ignisphaera aggregans</name>
    <dbReference type="NCBI Taxonomy" id="334771"/>
    <lineage>
        <taxon>Archaea</taxon>
        <taxon>Thermoproteota</taxon>
        <taxon>Thermoprotei</taxon>
        <taxon>Desulfurococcales</taxon>
        <taxon>Desulfurococcaceae</taxon>
        <taxon>Ignisphaera</taxon>
    </lineage>
</organism>
<accession>A0A7C4NJ96</accession>
<evidence type="ECO:0000313" key="2">
    <source>
        <dbReference type="EMBL" id="HGQ64103.1"/>
    </source>
</evidence>